<proteinExistence type="predicted"/>
<name>A0ABD8AJJ9_9BACT</name>
<sequence>MKNELINLYENTYKDKVYEKRLEKYNETINKWKEYRQKIKDGTITLEDYTNRKNFKHYLTYFLEFDSADIGSSRCGNAFQYMIKMNDNGTFYLNKYDNEEEQKEADRETANIYFEEKIKPLLKKIVNCNSFKELYDLEKDDLYKKFVAKQIIKKMICLESKVKECEFKYRIAEIYEHLAIKRGCKLFEIENKGMSQIKQNINIMEKAFEILSLNINEITEKQSFEVSKTLSEMLFAKENKTADSENKNYIFEIISDALKDYNQIVLTGAPGTGKTYNVRSYVNDQIKTNNDRSEFVQFHPSYDYSDFIEGLRPAIIFNAANDKPTFVKQDGIFKAFCRKVIMNNFKELGDALPVSFKDFKDKYSDAEENNKFKTKYFFIIDEINRADLSKVFGELMFGLEESYRGIKNSFQTQYKNLRTYQTESDGKAHLLSFDCFEGGFFIPKNLYIIGTMNDIDKSVDVFDFALRRRFRWIEVNAKKICAQSLINMLKIDKEKAKDLANRICKMNDVISNEGAKFGLSEAYHIGHAYFKEYNSSTLQEIFNNDIALIIKEYTRGRNSEDVDKLIHKCADALKVSYEK</sequence>
<dbReference type="RefSeq" id="WP_284543878.1">
    <property type="nucleotide sequence ID" value="NZ_CP141046.1"/>
</dbReference>
<dbReference type="InterPro" id="IPR027417">
    <property type="entry name" value="P-loop_NTPase"/>
</dbReference>
<dbReference type="InterPro" id="IPR052934">
    <property type="entry name" value="Methyl-DNA_Rec/Restrict_Enz"/>
</dbReference>
<evidence type="ECO:0000313" key="3">
    <source>
        <dbReference type="Proteomes" id="UP001327314"/>
    </source>
</evidence>
<dbReference type="Proteomes" id="UP001327314">
    <property type="component" value="Chromosome"/>
</dbReference>
<dbReference type="InterPro" id="IPR011704">
    <property type="entry name" value="ATPase_dyneun-rel_AAA"/>
</dbReference>
<dbReference type="EMBL" id="CP141046">
    <property type="protein sequence ID" value="WQQ20068.1"/>
    <property type="molecule type" value="Genomic_DNA"/>
</dbReference>
<reference evidence="2 3" key="1">
    <citation type="submission" date="2023-12" db="EMBL/GenBank/DDBJ databases">
        <title>Hybrid Genome Assemblies of Mycoplasma cynos and Mycoplasma felis isolated from Dogs and Cats with Infectious Respiratory Disease.</title>
        <authorList>
            <person name="Framst I."/>
            <person name="Cai H."/>
            <person name="Ramesh P."/>
            <person name="Maboni G."/>
        </authorList>
    </citation>
    <scope>NUCLEOTIDE SEQUENCE [LARGE SCALE GENOMIC DNA]</scope>
    <source>
        <strain evidence="2 3">30510</strain>
    </source>
</reference>
<dbReference type="Pfam" id="PF07728">
    <property type="entry name" value="AAA_5"/>
    <property type="match status" value="1"/>
</dbReference>
<dbReference type="PANTHER" id="PTHR37291">
    <property type="entry name" value="5-METHYLCYTOSINE-SPECIFIC RESTRICTION ENZYME B"/>
    <property type="match status" value="1"/>
</dbReference>
<dbReference type="SUPFAM" id="SSF52540">
    <property type="entry name" value="P-loop containing nucleoside triphosphate hydrolases"/>
    <property type="match status" value="1"/>
</dbReference>
<feature type="domain" description="ATPase dynein-related AAA" evidence="1">
    <location>
        <begin position="264"/>
        <end position="470"/>
    </location>
</feature>
<protein>
    <submittedName>
        <fullName evidence="2">AAA family ATPase</fullName>
    </submittedName>
</protein>
<evidence type="ECO:0000313" key="2">
    <source>
        <dbReference type="EMBL" id="WQQ20068.1"/>
    </source>
</evidence>
<accession>A0ABD8AJJ9</accession>
<gene>
    <name evidence="2" type="ORF">RRG46_00725</name>
</gene>
<dbReference type="AlphaFoldDB" id="A0ABD8AJJ9"/>
<evidence type="ECO:0000259" key="1">
    <source>
        <dbReference type="Pfam" id="PF07728"/>
    </source>
</evidence>
<dbReference type="Gene3D" id="3.40.50.300">
    <property type="entry name" value="P-loop containing nucleotide triphosphate hydrolases"/>
    <property type="match status" value="1"/>
</dbReference>
<dbReference type="PANTHER" id="PTHR37291:SF1">
    <property type="entry name" value="TYPE IV METHYL-DIRECTED RESTRICTION ENZYME ECOKMCRB SUBUNIT"/>
    <property type="match status" value="1"/>
</dbReference>
<organism evidence="2 3">
    <name type="scientific">Mycoplasmopsis cynos</name>
    <dbReference type="NCBI Taxonomy" id="171284"/>
    <lineage>
        <taxon>Bacteria</taxon>
        <taxon>Bacillati</taxon>
        <taxon>Mycoplasmatota</taxon>
        <taxon>Mycoplasmoidales</taxon>
        <taxon>Metamycoplasmataceae</taxon>
        <taxon>Mycoplasmopsis</taxon>
    </lineage>
</organism>